<name>A0A1H5PRG2_9ACTN</name>
<keyword evidence="3" id="KW-1185">Reference proteome</keyword>
<feature type="transmembrane region" description="Helical" evidence="1">
    <location>
        <begin position="44"/>
        <end position="69"/>
    </location>
</feature>
<keyword evidence="1" id="KW-0472">Membrane</keyword>
<protein>
    <submittedName>
        <fullName evidence="2">Uncharacterized protein</fullName>
    </submittedName>
</protein>
<dbReference type="AlphaFoldDB" id="A0A1H5PRG2"/>
<keyword evidence="1" id="KW-1133">Transmembrane helix</keyword>
<accession>A0A1H5PRG2</accession>
<gene>
    <name evidence="2" type="ORF">SAMN04488561_5402</name>
</gene>
<evidence type="ECO:0000256" key="1">
    <source>
        <dbReference type="SAM" id="Phobius"/>
    </source>
</evidence>
<evidence type="ECO:0000313" key="3">
    <source>
        <dbReference type="Proteomes" id="UP000181980"/>
    </source>
</evidence>
<feature type="transmembrane region" description="Helical" evidence="1">
    <location>
        <begin position="81"/>
        <end position="102"/>
    </location>
</feature>
<dbReference type="STRING" id="561176.SAMN04488561_5402"/>
<proteinExistence type="predicted"/>
<keyword evidence="1" id="KW-0812">Transmembrane</keyword>
<dbReference type="RefSeq" id="WP_069108837.1">
    <property type="nucleotide sequence ID" value="NZ_FNUC01000004.1"/>
</dbReference>
<sequence length="104" mass="10785">MRRLATAVGLTVGPAVLITAIGYLVAQRRPGHLKDAFAGQWDAIFGALTLLTLGLLGLGHGLWLCFSVLGGFQPDNVRRGLLVSVVGIAVGVVGASLLWVILAP</sequence>
<reference evidence="3" key="1">
    <citation type="submission" date="2016-10" db="EMBL/GenBank/DDBJ databases">
        <authorList>
            <person name="Varghese N."/>
            <person name="Submissions S."/>
        </authorList>
    </citation>
    <scope>NUCLEOTIDE SEQUENCE [LARGE SCALE GENOMIC DNA]</scope>
    <source>
        <strain evidence="3">DSM 45237</strain>
    </source>
</reference>
<dbReference type="EMBL" id="FNUC01000004">
    <property type="protein sequence ID" value="SEF16493.1"/>
    <property type="molecule type" value="Genomic_DNA"/>
</dbReference>
<organism evidence="2 3">
    <name type="scientific">Jiangella alba</name>
    <dbReference type="NCBI Taxonomy" id="561176"/>
    <lineage>
        <taxon>Bacteria</taxon>
        <taxon>Bacillati</taxon>
        <taxon>Actinomycetota</taxon>
        <taxon>Actinomycetes</taxon>
        <taxon>Jiangellales</taxon>
        <taxon>Jiangellaceae</taxon>
        <taxon>Jiangella</taxon>
    </lineage>
</organism>
<evidence type="ECO:0000313" key="2">
    <source>
        <dbReference type="EMBL" id="SEF16493.1"/>
    </source>
</evidence>
<dbReference type="Proteomes" id="UP000181980">
    <property type="component" value="Unassembled WGS sequence"/>
</dbReference>
<dbReference type="OrthoDB" id="4256745at2"/>